<dbReference type="InterPro" id="IPR012337">
    <property type="entry name" value="RNaseH-like_sf"/>
</dbReference>
<evidence type="ECO:0000259" key="2">
    <source>
        <dbReference type="PROSITE" id="PS50879"/>
    </source>
</evidence>
<dbReference type="SUPFAM" id="SSF53098">
    <property type="entry name" value="Ribonuclease H-like"/>
    <property type="match status" value="1"/>
</dbReference>
<proteinExistence type="predicted"/>
<accession>A0ABY6K9Q5</accession>
<dbReference type="Gene3D" id="3.30.420.10">
    <property type="entry name" value="Ribonuclease H-like superfamily/Ribonuclease H"/>
    <property type="match status" value="1"/>
</dbReference>
<name>A0ABY6K9Q5_9ARAC</name>
<dbReference type="InterPro" id="IPR036397">
    <property type="entry name" value="RNaseH_sf"/>
</dbReference>
<protein>
    <recommendedName>
        <fullName evidence="2">RNase H type-1 domain-containing protein</fullName>
    </recommendedName>
</protein>
<keyword evidence="4" id="KW-1185">Reference proteome</keyword>
<sequence length="427" mass="47076">MYSWSSPNGSNCGDNSSVRPSTQVSLCWVKGHSGVSGNELADQAAKTAAISNLEHSYSILPQSFARSRAHSSAMEAWTLVYTQDYHNRKLKRFATSPIRLRSFLSKICLGMATTTILTGHGHVLADLALWHRDPTSFMLHRLQTTLLLGVQDFSPTALPLLPDSLPAWNYLDGNGQQRGTAERGNRAIVRTLEVHVVQAMIIMQFDFALTNVLEPQLIAQQLPSCKVRGDHLYSTNSPCLQYEIAASDMRNRRHVQPNMEYKHCPSCISGLGTLTGYYQPGQLSPGSKLVSIHGRDPTIALRGSFCLLRFRPGPVHSSSADLEAPSSPGVAILTLGLVRTSSQHREPEGRAPRLKPSTKPGLQVAGLQEHATAPSRLLFLELLFQLLSIRFHRRVKAKTSLQDDNVPIDDTTQSRSSCRNKKDAKLP</sequence>
<feature type="region of interest" description="Disordered" evidence="1">
    <location>
        <begin position="340"/>
        <end position="361"/>
    </location>
</feature>
<feature type="domain" description="RNase H type-1" evidence="2">
    <location>
        <begin position="1"/>
        <end position="50"/>
    </location>
</feature>
<evidence type="ECO:0000313" key="4">
    <source>
        <dbReference type="Proteomes" id="UP001235939"/>
    </source>
</evidence>
<gene>
    <name evidence="3" type="ORF">LAZ67_3004331</name>
</gene>
<reference evidence="3 4" key="1">
    <citation type="submission" date="2022-01" db="EMBL/GenBank/DDBJ databases">
        <title>A chromosomal length assembly of Cordylochernes scorpioides.</title>
        <authorList>
            <person name="Zeh D."/>
            <person name="Zeh J."/>
        </authorList>
    </citation>
    <scope>NUCLEOTIDE SEQUENCE [LARGE SCALE GENOMIC DNA]</scope>
    <source>
        <strain evidence="3">IN4F17</strain>
        <tissue evidence="3">Whole Body</tissue>
    </source>
</reference>
<organism evidence="3 4">
    <name type="scientific">Cordylochernes scorpioides</name>
    <dbReference type="NCBI Taxonomy" id="51811"/>
    <lineage>
        <taxon>Eukaryota</taxon>
        <taxon>Metazoa</taxon>
        <taxon>Ecdysozoa</taxon>
        <taxon>Arthropoda</taxon>
        <taxon>Chelicerata</taxon>
        <taxon>Arachnida</taxon>
        <taxon>Pseudoscorpiones</taxon>
        <taxon>Cheliferoidea</taxon>
        <taxon>Chernetidae</taxon>
        <taxon>Cordylochernes</taxon>
    </lineage>
</organism>
<dbReference type="PROSITE" id="PS50879">
    <property type="entry name" value="RNASE_H_1"/>
    <property type="match status" value="1"/>
</dbReference>
<dbReference type="Proteomes" id="UP001235939">
    <property type="component" value="Chromosome 03"/>
</dbReference>
<evidence type="ECO:0000256" key="1">
    <source>
        <dbReference type="SAM" id="MobiDB-lite"/>
    </source>
</evidence>
<dbReference type="EMBL" id="CP092865">
    <property type="protein sequence ID" value="UYV65425.1"/>
    <property type="molecule type" value="Genomic_DNA"/>
</dbReference>
<dbReference type="InterPro" id="IPR002156">
    <property type="entry name" value="RNaseH_domain"/>
</dbReference>
<evidence type="ECO:0000313" key="3">
    <source>
        <dbReference type="EMBL" id="UYV65425.1"/>
    </source>
</evidence>
<feature type="region of interest" description="Disordered" evidence="1">
    <location>
        <begin position="404"/>
        <end position="427"/>
    </location>
</feature>